<dbReference type="NCBIfam" id="NF008348">
    <property type="entry name" value="PRK11131.1"/>
    <property type="match status" value="1"/>
</dbReference>
<evidence type="ECO:0000256" key="4">
    <source>
        <dbReference type="ARBA" id="ARBA00022840"/>
    </source>
</evidence>
<protein>
    <submittedName>
        <fullName evidence="7">ATP-dependent RNA helicase HrpA</fullName>
    </submittedName>
</protein>
<dbReference type="CDD" id="cd18791">
    <property type="entry name" value="SF2_C_RHA"/>
    <property type="match status" value="1"/>
</dbReference>
<proteinExistence type="predicted"/>
<dbReference type="PROSITE" id="PS51194">
    <property type="entry name" value="HELICASE_CTER"/>
    <property type="match status" value="1"/>
</dbReference>
<dbReference type="Gene3D" id="3.40.50.300">
    <property type="entry name" value="P-loop containing nucleotide triphosphate hydrolases"/>
    <property type="match status" value="2"/>
</dbReference>
<accession>A0A432X9P0</accession>
<feature type="domain" description="Helicase ATP-binding" evidence="5">
    <location>
        <begin position="75"/>
        <end position="238"/>
    </location>
</feature>
<evidence type="ECO:0000259" key="6">
    <source>
        <dbReference type="PROSITE" id="PS51194"/>
    </source>
</evidence>
<dbReference type="FunFam" id="1.20.120.1080:FF:000005">
    <property type="entry name" value="ATP-dependent helicase HrpA"/>
    <property type="match status" value="1"/>
</dbReference>
<evidence type="ECO:0000256" key="3">
    <source>
        <dbReference type="ARBA" id="ARBA00022806"/>
    </source>
</evidence>
<dbReference type="SMART" id="SM00487">
    <property type="entry name" value="DEXDc"/>
    <property type="match status" value="1"/>
</dbReference>
<dbReference type="SUPFAM" id="SSF52540">
    <property type="entry name" value="P-loop containing nucleoside triphosphate hydrolases"/>
    <property type="match status" value="1"/>
</dbReference>
<dbReference type="Pfam" id="PF07717">
    <property type="entry name" value="OB_NTP_bind"/>
    <property type="match status" value="1"/>
</dbReference>
<keyword evidence="3 7" id="KW-0347">Helicase</keyword>
<dbReference type="Pfam" id="PF21010">
    <property type="entry name" value="HA2_C"/>
    <property type="match status" value="1"/>
</dbReference>
<dbReference type="Pfam" id="PF00271">
    <property type="entry name" value="Helicase_C"/>
    <property type="match status" value="1"/>
</dbReference>
<reference evidence="7 8" key="1">
    <citation type="journal article" date="2011" name="Front. Microbiol.">
        <title>Genomic signatures of strain selection and enhancement in Bacillus atrophaeus var. globigii, a historical biowarfare simulant.</title>
        <authorList>
            <person name="Gibbons H.S."/>
            <person name="Broomall S.M."/>
            <person name="McNew L.A."/>
            <person name="Daligault H."/>
            <person name="Chapman C."/>
            <person name="Bruce D."/>
            <person name="Karavis M."/>
            <person name="Krepps M."/>
            <person name="McGregor P.A."/>
            <person name="Hong C."/>
            <person name="Park K.H."/>
            <person name="Akmal A."/>
            <person name="Feldman A."/>
            <person name="Lin J.S."/>
            <person name="Chang W.E."/>
            <person name="Higgs B.W."/>
            <person name="Demirev P."/>
            <person name="Lindquist J."/>
            <person name="Liem A."/>
            <person name="Fochler E."/>
            <person name="Read T.D."/>
            <person name="Tapia R."/>
            <person name="Johnson S."/>
            <person name="Bishop-Lilly K.A."/>
            <person name="Detter C."/>
            <person name="Han C."/>
            <person name="Sozhamannan S."/>
            <person name="Rosenzweig C.N."/>
            <person name="Skowronski E.W."/>
        </authorList>
    </citation>
    <scope>NUCLEOTIDE SEQUENCE [LARGE SCALE GENOMIC DNA]</scope>
    <source>
        <strain evidence="7 8">AIT1</strain>
    </source>
</reference>
<dbReference type="PROSITE" id="PS51192">
    <property type="entry name" value="HELICASE_ATP_BIND_1"/>
    <property type="match status" value="1"/>
</dbReference>
<keyword evidence="2" id="KW-0378">Hydrolase</keyword>
<gene>
    <name evidence="7" type="primary">hrpA</name>
    <name evidence="7" type="ORF">CWE15_02295</name>
</gene>
<dbReference type="NCBIfam" id="TIGR01967">
    <property type="entry name" value="DEAH_box_HrpA"/>
    <property type="match status" value="1"/>
</dbReference>
<dbReference type="PANTHER" id="PTHR18934">
    <property type="entry name" value="ATP-DEPENDENT RNA HELICASE"/>
    <property type="match status" value="1"/>
</dbReference>
<evidence type="ECO:0000256" key="1">
    <source>
        <dbReference type="ARBA" id="ARBA00022741"/>
    </source>
</evidence>
<dbReference type="GO" id="GO:0016787">
    <property type="term" value="F:hydrolase activity"/>
    <property type="evidence" value="ECO:0007669"/>
    <property type="project" value="UniProtKB-KW"/>
</dbReference>
<dbReference type="InterPro" id="IPR001650">
    <property type="entry name" value="Helicase_C-like"/>
</dbReference>
<evidence type="ECO:0000313" key="8">
    <source>
        <dbReference type="Proteomes" id="UP000286976"/>
    </source>
</evidence>
<dbReference type="InterPro" id="IPR014001">
    <property type="entry name" value="Helicase_ATP-bd"/>
</dbReference>
<dbReference type="InterPro" id="IPR003593">
    <property type="entry name" value="AAA+_ATPase"/>
</dbReference>
<evidence type="ECO:0000313" key="7">
    <source>
        <dbReference type="EMBL" id="RUO44030.1"/>
    </source>
</evidence>
<name>A0A432X9P0_9GAMM</name>
<keyword evidence="8" id="KW-1185">Reference proteome</keyword>
<dbReference type="Pfam" id="PF11898">
    <property type="entry name" value="DUF3418"/>
    <property type="match status" value="1"/>
</dbReference>
<dbReference type="InterPro" id="IPR024590">
    <property type="entry name" value="HrpA_C"/>
</dbReference>
<dbReference type="SMART" id="SM00382">
    <property type="entry name" value="AAA"/>
    <property type="match status" value="1"/>
</dbReference>
<keyword evidence="4" id="KW-0067">ATP-binding</keyword>
<dbReference type="OrthoDB" id="9805617at2"/>
<feature type="domain" description="Helicase C-terminal" evidence="6">
    <location>
        <begin position="258"/>
        <end position="434"/>
    </location>
</feature>
<dbReference type="EMBL" id="PIPQ01000001">
    <property type="protein sequence ID" value="RUO44030.1"/>
    <property type="molecule type" value="Genomic_DNA"/>
</dbReference>
<dbReference type="GO" id="GO:0003723">
    <property type="term" value="F:RNA binding"/>
    <property type="evidence" value="ECO:0007669"/>
    <property type="project" value="TreeGrafter"/>
</dbReference>
<dbReference type="PANTHER" id="PTHR18934:SF99">
    <property type="entry name" value="ATP-DEPENDENT RNA HELICASE DHX37-RELATED"/>
    <property type="match status" value="1"/>
</dbReference>
<evidence type="ECO:0000256" key="2">
    <source>
        <dbReference type="ARBA" id="ARBA00022801"/>
    </source>
</evidence>
<dbReference type="InterPro" id="IPR010222">
    <property type="entry name" value="RNA_helicase_HrpA"/>
</dbReference>
<dbReference type="SMART" id="SM00490">
    <property type="entry name" value="HELICc"/>
    <property type="match status" value="1"/>
</dbReference>
<dbReference type="SMART" id="SM00847">
    <property type="entry name" value="HA2"/>
    <property type="match status" value="1"/>
</dbReference>
<dbReference type="Gene3D" id="1.20.120.1080">
    <property type="match status" value="1"/>
</dbReference>
<dbReference type="GO" id="GO:0003724">
    <property type="term" value="F:RNA helicase activity"/>
    <property type="evidence" value="ECO:0007669"/>
    <property type="project" value="InterPro"/>
</dbReference>
<dbReference type="RefSeq" id="WP_126756427.1">
    <property type="nucleotide sequence ID" value="NZ_PIPQ01000001.1"/>
</dbReference>
<dbReference type="InterPro" id="IPR011545">
    <property type="entry name" value="DEAD/DEAH_box_helicase_dom"/>
</dbReference>
<dbReference type="Proteomes" id="UP000286976">
    <property type="component" value="Unassembled WGS sequence"/>
</dbReference>
<dbReference type="Pfam" id="PF00270">
    <property type="entry name" value="DEAD"/>
    <property type="match status" value="1"/>
</dbReference>
<sequence length="1293" mass="147699">MKHLFSLLPECRSRDRFSFKQRLRRLQKKASTEALERLQHDIESSRAWVSERRARIPTIHFSDDLPVSVERERIQQTIADNQVTVLAGETGSGKTTQLPKMLLDMGYGAAGVIGHTQPRRLAARSVASRIQEEVGELGQTLVSYKIRFQDQTSDQTSVKLMTDGILLTELQNDPFLSDYEVIIIDEAHERSLNIDFLLGVLHKLLPKRPDLKLIITSATIETERFSQHFHDAPVIEVSGRTYPVEVRYQPISEEEDQDLHQGVIDAAESLMREGPGDILVFLSGEREIRDLADSLNDAFNRSGSGTLVDIVPLYARLSAQEQNRVFQPRGGRRIVLATNVAETSLTVPRIRYVIDTGLARISRYSYRTKVQRLPVEPVSQASANQRAGRCGRLGPGICIRLYSEEDYLNRPEFTDPEILRTNLASVILQMASLKLGDIRRFPFLQRPDERYINDGLKLLEELQAVSMRGRRGHQQLKLTSLGRQLGRLPIDPRLGAMVLASGPLNCTREVLVIVAALSIQDPRERPHDKQQRSDELHNRFAVSHSDFLSYLKLWGYLQDIQKEGSASQFRKRCKKEFIHYLRVREWHDVYTQLRHTVRELGFPLSDEPASEDHVHQAMLPGLLSHIGTRQDKFEYMGARQSRFYIFPGSAVFKAKPKWIMAAELVETSRLYARYVAGIKTEWVEQAAAHLVRKSYNEPRYSKRQGAVIASEQVTLYGLLLVPGRRVQYGRIDPVVSRELFIRQALVAGEVKKAPPFVAANQALIDDIQALEAKSRRRDILVDEEALYAAYERVLAPSILDDRSLNAWWRKANKEQQRALFFQRDDLMAQSAEHVTEQLYPDEWEQGSLRLPLDYIFEPGRKDDGVNIDIPLAALSQVQDTGFDWQVPALRHELITAWIRSLPKRLRRNFVPAPDYAQAVLDAVQPFTAPLLEAMTDELRRMSGLTIPTDAWDATLIPEHLRINFRVRDADNKIVRQGRNLSELQQRMKGKVQETITETAGEQIEQEGLTDWSFGALPKPVERRQGRFAIKAYPALTDEGKSVAIRVYDQAEDAQQAQLQGLRRLVYLQVSSPLKYLQQALPAKTKLAMYFNPWGRIEALIDDCIMAAIDQLIAGHAVTDEPSFRQLVDKVRAELNDTTLAIVERVEQCLLLSHSINKGLKGKLDLRLMQSYNDIQAHLSELIFPGFVTTFGTERLADLERYLKGIAYRLEKLPVDPNKDRLRVLQVEKIKAEWQSLCNKVPDYKSRPEPLQAFRWHLEEFRISLFAQVLGTAFPVSEQRLKRHLTQLQKELGL</sequence>
<dbReference type="InterPro" id="IPR007502">
    <property type="entry name" value="Helicase-assoc_dom"/>
</dbReference>
<dbReference type="GO" id="GO:0005524">
    <property type="term" value="F:ATP binding"/>
    <property type="evidence" value="ECO:0007669"/>
    <property type="project" value="UniProtKB-KW"/>
</dbReference>
<comment type="caution">
    <text evidence="7">The sequence shown here is derived from an EMBL/GenBank/DDBJ whole genome shotgun (WGS) entry which is preliminary data.</text>
</comment>
<keyword evidence="1" id="KW-0547">Nucleotide-binding</keyword>
<dbReference type="InterPro" id="IPR011709">
    <property type="entry name" value="DEAD-box_helicase_OB_fold"/>
</dbReference>
<dbReference type="InterPro" id="IPR027417">
    <property type="entry name" value="P-loop_NTPase"/>
</dbReference>
<evidence type="ECO:0000259" key="5">
    <source>
        <dbReference type="PROSITE" id="PS51192"/>
    </source>
</evidence>
<organism evidence="7 8">
    <name type="scientific">Aliidiomarina taiwanensis</name>
    <dbReference type="NCBI Taxonomy" id="946228"/>
    <lineage>
        <taxon>Bacteria</taxon>
        <taxon>Pseudomonadati</taxon>
        <taxon>Pseudomonadota</taxon>
        <taxon>Gammaproteobacteria</taxon>
        <taxon>Alteromonadales</taxon>
        <taxon>Idiomarinaceae</taxon>
        <taxon>Aliidiomarina</taxon>
    </lineage>
</organism>
<dbReference type="FunFam" id="3.40.50.300:FF:001922">
    <property type="entry name" value="DEAH (Asp-Glu-Ala-His) box polypeptide 29"/>
    <property type="match status" value="1"/>
</dbReference>